<keyword evidence="7" id="KW-1185">Reference proteome</keyword>
<sequence>MDLAQYLEQCAREDRAGIDDYIASRSAADSVPDDQSLDDFLSGKAHSMPPQAFNISKRLIQGCAARKCTKASNLSRCAACKVVYYCGREHQTSDRPSHRSFCSKINKAQAGFEQEEKALRREEGDVIFEEGKGHFWGLLETRDYMRARYTLVEALLKINTVQAATVALEHLLEMLQLCRSDIMGVRDVVPGLYVRLGRDQDAYDFCKWWAEVVEDMHYDFRDTDLPYLNTKDADAFEDVKLFTGRYSSLSFVVNITLIKIRLLTDLQSLQRAKELAGPHVPREILDHIQQHTVGSIIANSPDIIKRDDQRPHIAELRDQIQQLFYAIQGANPHFWPAVLQPGENLRARPTSYSHGSKAQMQLILQYTYNAWSETPGAIGIMETLWNQYEDAAL</sequence>
<name>A0A8K0W0K1_9PLEO</name>
<evidence type="ECO:0000256" key="1">
    <source>
        <dbReference type="ARBA" id="ARBA00022723"/>
    </source>
</evidence>
<feature type="domain" description="MYND-type" evidence="5">
    <location>
        <begin position="65"/>
        <end position="102"/>
    </location>
</feature>
<dbReference type="OrthoDB" id="5952526at2759"/>
<evidence type="ECO:0000313" key="7">
    <source>
        <dbReference type="Proteomes" id="UP000813461"/>
    </source>
</evidence>
<dbReference type="InterPro" id="IPR002893">
    <property type="entry name" value="Znf_MYND"/>
</dbReference>
<dbReference type="Gene3D" id="6.10.140.2220">
    <property type="match status" value="1"/>
</dbReference>
<keyword evidence="3" id="KW-0862">Zinc</keyword>
<keyword evidence="1" id="KW-0479">Metal-binding</keyword>
<dbReference type="EMBL" id="JAGMVJ010000006">
    <property type="protein sequence ID" value="KAH7089690.1"/>
    <property type="molecule type" value="Genomic_DNA"/>
</dbReference>
<dbReference type="PROSITE" id="PS50865">
    <property type="entry name" value="ZF_MYND_2"/>
    <property type="match status" value="1"/>
</dbReference>
<dbReference type="SUPFAM" id="SSF144232">
    <property type="entry name" value="HIT/MYND zinc finger-like"/>
    <property type="match status" value="1"/>
</dbReference>
<dbReference type="GO" id="GO:0008270">
    <property type="term" value="F:zinc ion binding"/>
    <property type="evidence" value="ECO:0007669"/>
    <property type="project" value="UniProtKB-KW"/>
</dbReference>
<evidence type="ECO:0000313" key="6">
    <source>
        <dbReference type="EMBL" id="KAH7089690.1"/>
    </source>
</evidence>
<comment type="caution">
    <text evidence="6">The sequence shown here is derived from an EMBL/GenBank/DDBJ whole genome shotgun (WGS) entry which is preliminary data.</text>
</comment>
<organism evidence="6 7">
    <name type="scientific">Paraphoma chrysanthemicola</name>
    <dbReference type="NCBI Taxonomy" id="798071"/>
    <lineage>
        <taxon>Eukaryota</taxon>
        <taxon>Fungi</taxon>
        <taxon>Dikarya</taxon>
        <taxon>Ascomycota</taxon>
        <taxon>Pezizomycotina</taxon>
        <taxon>Dothideomycetes</taxon>
        <taxon>Pleosporomycetidae</taxon>
        <taxon>Pleosporales</taxon>
        <taxon>Pleosporineae</taxon>
        <taxon>Phaeosphaeriaceae</taxon>
        <taxon>Paraphoma</taxon>
    </lineage>
</organism>
<proteinExistence type="predicted"/>
<accession>A0A8K0W0K1</accession>
<dbReference type="Proteomes" id="UP000813461">
    <property type="component" value="Unassembled WGS sequence"/>
</dbReference>
<evidence type="ECO:0000259" key="5">
    <source>
        <dbReference type="PROSITE" id="PS50865"/>
    </source>
</evidence>
<reference evidence="6" key="1">
    <citation type="journal article" date="2021" name="Nat. Commun.">
        <title>Genetic determinants of endophytism in the Arabidopsis root mycobiome.</title>
        <authorList>
            <person name="Mesny F."/>
            <person name="Miyauchi S."/>
            <person name="Thiergart T."/>
            <person name="Pickel B."/>
            <person name="Atanasova L."/>
            <person name="Karlsson M."/>
            <person name="Huettel B."/>
            <person name="Barry K.W."/>
            <person name="Haridas S."/>
            <person name="Chen C."/>
            <person name="Bauer D."/>
            <person name="Andreopoulos W."/>
            <person name="Pangilinan J."/>
            <person name="LaButti K."/>
            <person name="Riley R."/>
            <person name="Lipzen A."/>
            <person name="Clum A."/>
            <person name="Drula E."/>
            <person name="Henrissat B."/>
            <person name="Kohler A."/>
            <person name="Grigoriev I.V."/>
            <person name="Martin F.M."/>
            <person name="Hacquard S."/>
        </authorList>
    </citation>
    <scope>NUCLEOTIDE SEQUENCE</scope>
    <source>
        <strain evidence="6">MPI-SDFR-AT-0120</strain>
    </source>
</reference>
<evidence type="ECO:0000256" key="3">
    <source>
        <dbReference type="ARBA" id="ARBA00022833"/>
    </source>
</evidence>
<evidence type="ECO:0000256" key="4">
    <source>
        <dbReference type="PROSITE-ProRule" id="PRU00134"/>
    </source>
</evidence>
<gene>
    <name evidence="6" type="ORF">FB567DRAFT_307825</name>
</gene>
<dbReference type="AlphaFoldDB" id="A0A8K0W0K1"/>
<protein>
    <recommendedName>
        <fullName evidence="5">MYND-type domain-containing protein</fullName>
    </recommendedName>
</protein>
<dbReference type="Pfam" id="PF01753">
    <property type="entry name" value="zf-MYND"/>
    <property type="match status" value="1"/>
</dbReference>
<evidence type="ECO:0000256" key="2">
    <source>
        <dbReference type="ARBA" id="ARBA00022771"/>
    </source>
</evidence>
<keyword evidence="2 4" id="KW-0863">Zinc-finger</keyword>